<sequence length="337" mass="37450">MIKIPLRTIQVFRPALHIILYAVTLWAAACTRPAVPAAEQTPWHQAVLPDAQERLIASRHTGKTYRIQTIAVGRQPPEGYPVLYLLDGDAFFPAVAAEARSLAVRASANRTTPLLIVAVGYPGGQPFSPDARAEDYTPPSENRTGIGNSYRRFGGAEAFQRFLNTELKPEIATRFKTHPRRQSLFGHSYGGLFALYILFKHTGDFQDYLIASPSIWWDDARILESLPAFLDKRRQPLPHTPLGIQLTVGEYEQKPPPYLTASPARQALLKQRRMVERVLTLNNQLAALPRQAAVSVHARVYPATTHAGTAFYSLSDGLKFIYARCRQDPGCSPADPP</sequence>
<dbReference type="PROSITE" id="PS51257">
    <property type="entry name" value="PROKAR_LIPOPROTEIN"/>
    <property type="match status" value="1"/>
</dbReference>
<evidence type="ECO:0000313" key="4">
    <source>
        <dbReference type="EMBL" id="SUA35670.1"/>
    </source>
</evidence>
<dbReference type="PANTHER" id="PTHR40841">
    <property type="entry name" value="SIDEROPHORE TRIACETYLFUSARININE C ESTERASE"/>
    <property type="match status" value="1"/>
</dbReference>
<dbReference type="InterPro" id="IPR000801">
    <property type="entry name" value="Esterase-like"/>
</dbReference>
<dbReference type="EMBL" id="UGRS01000001">
    <property type="protein sequence ID" value="SUA35670.1"/>
    <property type="molecule type" value="Genomic_DNA"/>
</dbReference>
<keyword evidence="3" id="KW-0732">Signal</keyword>
<dbReference type="RefSeq" id="WP_115133104.1">
    <property type="nucleotide sequence ID" value="NZ_UGRS01000001.1"/>
</dbReference>
<organism evidence="4 5">
    <name type="scientific">Neisseria zoodegmatis</name>
    <dbReference type="NCBI Taxonomy" id="326523"/>
    <lineage>
        <taxon>Bacteria</taxon>
        <taxon>Pseudomonadati</taxon>
        <taxon>Pseudomonadota</taxon>
        <taxon>Betaproteobacteria</taxon>
        <taxon>Neisseriales</taxon>
        <taxon>Neisseriaceae</taxon>
        <taxon>Neisseria</taxon>
    </lineage>
</organism>
<comment type="similarity">
    <text evidence="1">Belongs to the esterase D family.</text>
</comment>
<dbReference type="InterPro" id="IPR029058">
    <property type="entry name" value="AB_hydrolase_fold"/>
</dbReference>
<keyword evidence="2 4" id="KW-0378">Hydrolase</keyword>
<evidence type="ECO:0000256" key="2">
    <source>
        <dbReference type="ARBA" id="ARBA00022801"/>
    </source>
</evidence>
<evidence type="ECO:0000256" key="1">
    <source>
        <dbReference type="ARBA" id="ARBA00005622"/>
    </source>
</evidence>
<dbReference type="Pfam" id="PF00756">
    <property type="entry name" value="Esterase"/>
    <property type="match status" value="1"/>
</dbReference>
<dbReference type="PANTHER" id="PTHR40841:SF2">
    <property type="entry name" value="SIDEROPHORE-DEGRADING ESTERASE (EUROFUNG)"/>
    <property type="match status" value="1"/>
</dbReference>
<proteinExistence type="inferred from homology"/>
<feature type="signal peptide" evidence="3">
    <location>
        <begin position="1"/>
        <end position="27"/>
    </location>
</feature>
<dbReference type="AlphaFoldDB" id="A0A378WE26"/>
<dbReference type="SUPFAM" id="SSF53474">
    <property type="entry name" value="alpha/beta-Hydrolases"/>
    <property type="match status" value="1"/>
</dbReference>
<evidence type="ECO:0000313" key="5">
    <source>
        <dbReference type="Proteomes" id="UP000254055"/>
    </source>
</evidence>
<dbReference type="EC" id="3.1.-.-" evidence="4"/>
<dbReference type="OrthoDB" id="9784036at2"/>
<dbReference type="GO" id="GO:0016788">
    <property type="term" value="F:hydrolase activity, acting on ester bonds"/>
    <property type="evidence" value="ECO:0007669"/>
    <property type="project" value="TreeGrafter"/>
</dbReference>
<reference evidence="4 5" key="1">
    <citation type="submission" date="2018-06" db="EMBL/GenBank/DDBJ databases">
        <authorList>
            <consortium name="Pathogen Informatics"/>
            <person name="Doyle S."/>
        </authorList>
    </citation>
    <scope>NUCLEOTIDE SEQUENCE [LARGE SCALE GENOMIC DNA]</scope>
    <source>
        <strain evidence="4 5">NCTC12229</strain>
    </source>
</reference>
<name>A0A378WE26_9NEIS</name>
<gene>
    <name evidence="4" type="primary">besA</name>
    <name evidence="4" type="ORF">NCTC12229_00073</name>
</gene>
<dbReference type="Gene3D" id="3.40.50.1820">
    <property type="entry name" value="alpha/beta hydrolase"/>
    <property type="match status" value="1"/>
</dbReference>
<feature type="chain" id="PRO_5016665213" evidence="3">
    <location>
        <begin position="28"/>
        <end position="337"/>
    </location>
</feature>
<dbReference type="InterPro" id="IPR052558">
    <property type="entry name" value="Siderophore_Hydrolase_D"/>
</dbReference>
<dbReference type="Proteomes" id="UP000254055">
    <property type="component" value="Unassembled WGS sequence"/>
</dbReference>
<evidence type="ECO:0000256" key="3">
    <source>
        <dbReference type="SAM" id="SignalP"/>
    </source>
</evidence>
<protein>
    <submittedName>
        <fullName evidence="4">Esterase</fullName>
        <ecNumber evidence="4">3.1.-.-</ecNumber>
    </submittedName>
</protein>
<accession>A0A378WE26</accession>